<accession>A0ABV0QGN9</accession>
<dbReference type="InterPro" id="IPR052235">
    <property type="entry name" value="Nephronectin_domain"/>
</dbReference>
<evidence type="ECO:0000256" key="3">
    <source>
        <dbReference type="ARBA" id="ARBA00022737"/>
    </source>
</evidence>
<dbReference type="PANTHER" id="PTHR24050:SF27">
    <property type="entry name" value="FIBRILLIN-1"/>
    <property type="match status" value="1"/>
</dbReference>
<dbReference type="InterPro" id="IPR000742">
    <property type="entry name" value="EGF"/>
</dbReference>
<feature type="disulfide bond" evidence="5">
    <location>
        <begin position="4"/>
        <end position="14"/>
    </location>
</feature>
<evidence type="ECO:0000256" key="2">
    <source>
        <dbReference type="ARBA" id="ARBA00022729"/>
    </source>
</evidence>
<dbReference type="CDD" id="cd00054">
    <property type="entry name" value="EGF_CA"/>
    <property type="match status" value="5"/>
</dbReference>
<feature type="domain" description="EGF-like" evidence="6">
    <location>
        <begin position="80"/>
        <end position="115"/>
    </location>
</feature>
<dbReference type="PROSITE" id="PS01187">
    <property type="entry name" value="EGF_CA"/>
    <property type="match status" value="3"/>
</dbReference>
<dbReference type="SUPFAM" id="SSF57184">
    <property type="entry name" value="Growth factor receptor domain"/>
    <property type="match status" value="2"/>
</dbReference>
<organism evidence="7 8">
    <name type="scientific">Xenoophorus captivus</name>
    <dbReference type="NCBI Taxonomy" id="1517983"/>
    <lineage>
        <taxon>Eukaryota</taxon>
        <taxon>Metazoa</taxon>
        <taxon>Chordata</taxon>
        <taxon>Craniata</taxon>
        <taxon>Vertebrata</taxon>
        <taxon>Euteleostomi</taxon>
        <taxon>Actinopterygii</taxon>
        <taxon>Neopterygii</taxon>
        <taxon>Teleostei</taxon>
        <taxon>Neoteleostei</taxon>
        <taxon>Acanthomorphata</taxon>
        <taxon>Ovalentaria</taxon>
        <taxon>Atherinomorphae</taxon>
        <taxon>Cyprinodontiformes</taxon>
        <taxon>Goodeidae</taxon>
        <taxon>Xenoophorus</taxon>
    </lineage>
</organism>
<name>A0ABV0QGN9_9TELE</name>
<evidence type="ECO:0000313" key="7">
    <source>
        <dbReference type="EMBL" id="MEQ2194984.1"/>
    </source>
</evidence>
<feature type="non-terminal residue" evidence="7">
    <location>
        <position position="1"/>
    </location>
</feature>
<dbReference type="Gene3D" id="2.10.25.10">
    <property type="entry name" value="Laminin"/>
    <property type="match status" value="5"/>
</dbReference>
<dbReference type="PROSITE" id="PS01186">
    <property type="entry name" value="EGF_2"/>
    <property type="match status" value="1"/>
</dbReference>
<dbReference type="Pfam" id="PF07645">
    <property type="entry name" value="EGF_CA"/>
    <property type="match status" value="5"/>
</dbReference>
<comment type="caution">
    <text evidence="5">Lacks conserved residue(s) required for the propagation of feature annotation.</text>
</comment>
<dbReference type="InterPro" id="IPR049883">
    <property type="entry name" value="NOTCH1_EGF-like"/>
</dbReference>
<sequence>VDECLESHPCHQQCMNTIGSYRCACEPGFQLRNRRCIDINECRQRVCRLDQQCKNTRGGYTCIDLCPNGMTKSGNGTCVDIDECRDGTHQCRFNQICENTRGSYHCTCPRGFRSQGVGRPCVDINECERLPQPCAHQCINTPGSFKCICPPGRHLLGDGKSCAGLERLPSYESYSYGYRTSHSSPEQTPNQRLYHRFAAHSYNSFTATTSRHYMNRNRREAHKPPSRQDIPACKEGFESRGGHCLDIDECLEQNIQCGANRMCFNTRGSYQCIDTPCPPNYQRDPATGFCLKNCPPNDLECALSPYALEYKLLSLPFGIAANQDLIRLVAYTQDGVMHPRTTFQVVDEDITLPFALRDENMKGVLFTTRPLREPHTYRMKVRALSYSQDGAIEYQTTFIVYIAVSAYPY</sequence>
<evidence type="ECO:0000256" key="4">
    <source>
        <dbReference type="ARBA" id="ARBA00023157"/>
    </source>
</evidence>
<dbReference type="PROSITE" id="PS00010">
    <property type="entry name" value="ASX_HYDROXYL"/>
    <property type="match status" value="3"/>
</dbReference>
<keyword evidence="2" id="KW-0732">Signal</keyword>
<dbReference type="PROSITE" id="PS50026">
    <property type="entry name" value="EGF_3"/>
    <property type="match status" value="3"/>
</dbReference>
<dbReference type="InterPro" id="IPR009030">
    <property type="entry name" value="Growth_fac_rcpt_cys_sf"/>
</dbReference>
<dbReference type="InterPro" id="IPR018097">
    <property type="entry name" value="EGF_Ca-bd_CS"/>
</dbReference>
<keyword evidence="3" id="KW-0677">Repeat</keyword>
<evidence type="ECO:0000256" key="5">
    <source>
        <dbReference type="PROSITE-ProRule" id="PRU00076"/>
    </source>
</evidence>
<dbReference type="EMBL" id="JAHRIN010010010">
    <property type="protein sequence ID" value="MEQ2194984.1"/>
    <property type="molecule type" value="Genomic_DNA"/>
</dbReference>
<evidence type="ECO:0000313" key="8">
    <source>
        <dbReference type="Proteomes" id="UP001434883"/>
    </source>
</evidence>
<evidence type="ECO:0000259" key="6">
    <source>
        <dbReference type="PROSITE" id="PS50026"/>
    </source>
</evidence>
<keyword evidence="8" id="KW-1185">Reference proteome</keyword>
<reference evidence="7 8" key="1">
    <citation type="submission" date="2021-06" db="EMBL/GenBank/DDBJ databases">
        <authorList>
            <person name="Palmer J.M."/>
        </authorList>
    </citation>
    <scope>NUCLEOTIDE SEQUENCE [LARGE SCALE GENOMIC DNA]</scope>
    <source>
        <strain evidence="7 8">XC_2019</strain>
        <tissue evidence="7">Muscle</tissue>
    </source>
</reference>
<gene>
    <name evidence="7" type="primary">HMCN1_1</name>
    <name evidence="7" type="ORF">XENOCAPTIV_005591</name>
</gene>
<feature type="domain" description="EGF-like" evidence="6">
    <location>
        <begin position="123"/>
        <end position="163"/>
    </location>
</feature>
<keyword evidence="4 5" id="KW-1015">Disulfide bond</keyword>
<keyword evidence="1 5" id="KW-0245">EGF-like domain</keyword>
<dbReference type="InterPro" id="IPR001881">
    <property type="entry name" value="EGF-like_Ca-bd_dom"/>
</dbReference>
<proteinExistence type="predicted"/>
<feature type="domain" description="EGF-like" evidence="6">
    <location>
        <begin position="1"/>
        <end position="37"/>
    </location>
</feature>
<dbReference type="SMART" id="SM00179">
    <property type="entry name" value="EGF_CA"/>
    <property type="match status" value="5"/>
</dbReference>
<dbReference type="SMART" id="SM00181">
    <property type="entry name" value="EGF"/>
    <property type="match status" value="5"/>
</dbReference>
<dbReference type="PANTHER" id="PTHR24050">
    <property type="entry name" value="PA14 DOMAIN-CONTAINING PROTEIN"/>
    <property type="match status" value="1"/>
</dbReference>
<evidence type="ECO:0000256" key="1">
    <source>
        <dbReference type="ARBA" id="ARBA00022536"/>
    </source>
</evidence>
<dbReference type="InterPro" id="IPR000152">
    <property type="entry name" value="EGF-type_Asp/Asn_hydroxyl_site"/>
</dbReference>
<dbReference type="Proteomes" id="UP001434883">
    <property type="component" value="Unassembled WGS sequence"/>
</dbReference>
<comment type="caution">
    <text evidence="7">The sequence shown here is derived from an EMBL/GenBank/DDBJ whole genome shotgun (WGS) entry which is preliminary data.</text>
</comment>
<protein>
    <submittedName>
        <fullName evidence="7">Hemicentin-1</fullName>
    </submittedName>
</protein>